<dbReference type="Gene3D" id="1.25.40.10">
    <property type="entry name" value="Tetratricopeptide repeat domain"/>
    <property type="match status" value="4"/>
</dbReference>
<evidence type="ECO:0000256" key="1">
    <source>
        <dbReference type="ARBA" id="ARBA00007626"/>
    </source>
</evidence>
<dbReference type="PANTHER" id="PTHR47938:SF35">
    <property type="entry name" value="PENTATRICOPEPTIDE REPEAT-CONTAINING PROTEIN 4, MITOCHONDRIAL-RELATED"/>
    <property type="match status" value="1"/>
</dbReference>
<dbReference type="AlphaFoldDB" id="A0A067JSC5"/>
<dbReference type="Pfam" id="PF12854">
    <property type="entry name" value="PPR_1"/>
    <property type="match status" value="1"/>
</dbReference>
<feature type="repeat" description="PPR" evidence="3">
    <location>
        <begin position="276"/>
        <end position="310"/>
    </location>
</feature>
<dbReference type="EMBL" id="KK914893">
    <property type="protein sequence ID" value="KDP26767.1"/>
    <property type="molecule type" value="Genomic_DNA"/>
</dbReference>
<protein>
    <recommendedName>
        <fullName evidence="6">Pentacotripeptide-repeat region of PRORP domain-containing protein</fullName>
    </recommendedName>
</protein>
<feature type="repeat" description="PPR" evidence="3">
    <location>
        <begin position="207"/>
        <end position="237"/>
    </location>
</feature>
<evidence type="ECO:0000256" key="2">
    <source>
        <dbReference type="ARBA" id="ARBA00022737"/>
    </source>
</evidence>
<reference evidence="4 5" key="1">
    <citation type="journal article" date="2014" name="PLoS ONE">
        <title>Global Analysis of Gene Expression Profiles in Physic Nut (Jatropha curcas L.) Seedlings Exposed to Salt Stress.</title>
        <authorList>
            <person name="Zhang L."/>
            <person name="Zhang C."/>
            <person name="Wu P."/>
            <person name="Chen Y."/>
            <person name="Li M."/>
            <person name="Jiang H."/>
            <person name="Wu G."/>
        </authorList>
    </citation>
    <scope>NUCLEOTIDE SEQUENCE [LARGE SCALE GENOMIC DNA]</scope>
    <source>
        <strain evidence="5">cv. GZQX0401</strain>
        <tissue evidence="4">Young leaves</tissue>
    </source>
</reference>
<dbReference type="PANTHER" id="PTHR47938">
    <property type="entry name" value="RESPIRATORY COMPLEX I CHAPERONE (CIA84), PUTATIVE (AFU_ORTHOLOGUE AFUA_2G06020)-RELATED"/>
    <property type="match status" value="1"/>
</dbReference>
<accession>A0A067JSC5</accession>
<dbReference type="NCBIfam" id="TIGR00756">
    <property type="entry name" value="PPR"/>
    <property type="match status" value="7"/>
</dbReference>
<feature type="repeat" description="PPR" evidence="3">
    <location>
        <begin position="382"/>
        <end position="412"/>
    </location>
</feature>
<evidence type="ECO:0000256" key="3">
    <source>
        <dbReference type="PROSITE-ProRule" id="PRU00708"/>
    </source>
</evidence>
<organism evidence="4 5">
    <name type="scientific">Jatropha curcas</name>
    <name type="common">Barbados nut</name>
    <dbReference type="NCBI Taxonomy" id="180498"/>
    <lineage>
        <taxon>Eukaryota</taxon>
        <taxon>Viridiplantae</taxon>
        <taxon>Streptophyta</taxon>
        <taxon>Embryophyta</taxon>
        <taxon>Tracheophyta</taxon>
        <taxon>Spermatophyta</taxon>
        <taxon>Magnoliopsida</taxon>
        <taxon>eudicotyledons</taxon>
        <taxon>Gunneridae</taxon>
        <taxon>Pentapetalae</taxon>
        <taxon>rosids</taxon>
        <taxon>fabids</taxon>
        <taxon>Malpighiales</taxon>
        <taxon>Euphorbiaceae</taxon>
        <taxon>Crotonoideae</taxon>
        <taxon>Jatropheae</taxon>
        <taxon>Jatropha</taxon>
    </lineage>
</organism>
<dbReference type="Proteomes" id="UP000027138">
    <property type="component" value="Unassembled WGS sequence"/>
</dbReference>
<keyword evidence="2" id="KW-0677">Repeat</keyword>
<evidence type="ECO:0008006" key="6">
    <source>
        <dbReference type="Google" id="ProtNLM"/>
    </source>
</evidence>
<evidence type="ECO:0000313" key="5">
    <source>
        <dbReference type="Proteomes" id="UP000027138"/>
    </source>
</evidence>
<dbReference type="OrthoDB" id="185373at2759"/>
<dbReference type="PROSITE" id="PS51375">
    <property type="entry name" value="PPR"/>
    <property type="match status" value="7"/>
</dbReference>
<feature type="repeat" description="PPR" evidence="3">
    <location>
        <begin position="455"/>
        <end position="489"/>
    </location>
</feature>
<dbReference type="Pfam" id="PF13041">
    <property type="entry name" value="PPR_2"/>
    <property type="match status" value="3"/>
</dbReference>
<proteinExistence type="inferred from homology"/>
<dbReference type="Pfam" id="PF01535">
    <property type="entry name" value="PPR"/>
    <property type="match status" value="1"/>
</dbReference>
<feature type="repeat" description="PPR" evidence="3">
    <location>
        <begin position="311"/>
        <end position="345"/>
    </location>
</feature>
<dbReference type="GO" id="GO:0003729">
    <property type="term" value="F:mRNA binding"/>
    <property type="evidence" value="ECO:0007669"/>
    <property type="project" value="TreeGrafter"/>
</dbReference>
<name>A0A067JSC5_JATCU</name>
<keyword evidence="5" id="KW-1185">Reference proteome</keyword>
<dbReference type="InterPro" id="IPR002885">
    <property type="entry name" value="PPR_rpt"/>
</dbReference>
<sequence>MVSLIRNCSRTTQVILKRSFSCALYHASFDHCSASLSSSFSSCPVEAVESSHFLKPKVDNQEQCLDLRKQSDIDILVAKIRVGNSHYEILQSLVLDQVSNSIQISHDLVDRLLFRFKDDWKSALGVFRWVELRGYKHTPEAYDTMVDILGKSKQMSQMKALLEEMREGSLVTLKTVGKAMRRFSGAGQWENAVRMFDNLGTYGLEKNTESMNLLLDTLCKEGKVERAREIFCELRSHIPPNVNTFNIFIHGWCKANRVDEAQWTLQEMKGHGCLPCVISYSTIIQFYCRRGEFTKVYALLDEMEAQGSIPNIITYTSVMSALAKSEEYEEALQIYQRMKLIGCKPDTQFCNSLIHTLGRAGRPEEAIHVFEVEMPKIGVPRNTSTYNCMIAMLCHQAQELKALNLLKEMETSMICRPDVQSYYPLLKSSLRSGKIDSLLRQLLDDMVKKHHLSLDISAYTLLIHGLCRANKCKWAYCLFEEMIGKDITPRYQTCCLLLDEVKLNHMYDAADKIETVMRRL</sequence>
<dbReference type="SUPFAM" id="SSF48452">
    <property type="entry name" value="TPR-like"/>
    <property type="match status" value="1"/>
</dbReference>
<feature type="repeat" description="PPR" evidence="3">
    <location>
        <begin position="241"/>
        <end position="275"/>
    </location>
</feature>
<gene>
    <name evidence="4" type="ORF">JCGZ_17925</name>
</gene>
<evidence type="ECO:0000313" key="4">
    <source>
        <dbReference type="EMBL" id="KDP26767.1"/>
    </source>
</evidence>
<comment type="similarity">
    <text evidence="1">Belongs to the PPR family. P subfamily.</text>
</comment>
<dbReference type="InterPro" id="IPR011990">
    <property type="entry name" value="TPR-like_helical_dom_sf"/>
</dbReference>
<feature type="repeat" description="PPR" evidence="3">
    <location>
        <begin position="346"/>
        <end position="381"/>
    </location>
</feature>